<dbReference type="RefSeq" id="WP_084934365.1">
    <property type="nucleotide sequence ID" value="NZ_MLFR01000007.1"/>
</dbReference>
<reference evidence="3 4" key="1">
    <citation type="journal article" date="2017" name="Antonie Van Leeuwenhoek">
        <title>Phylogenomic resolution of the bacterial genus Pantoea and its relationship with Erwinia and Tatumella.</title>
        <authorList>
            <person name="Palmer M."/>
            <person name="Steenkamp E.T."/>
            <person name="Coetzee M.P."/>
            <person name="Chan W.Y."/>
            <person name="van Zyl E."/>
            <person name="De Maayer P."/>
            <person name="Coutinho T.A."/>
            <person name="Blom J."/>
            <person name="Smits T.H."/>
            <person name="Duffy B."/>
            <person name="Venter S.N."/>
        </authorList>
    </citation>
    <scope>NUCLEOTIDE SEQUENCE [LARGE SCALE GENOMIC DNA]</scope>
    <source>
        <strain evidence="3 4">LMG 26275</strain>
    </source>
</reference>
<proteinExistence type="inferred from homology"/>
<accession>A0A1X1CZI8</accession>
<dbReference type="PANTHER" id="PTHR43630">
    <property type="entry name" value="POLY-BETA-1,6-N-ACETYL-D-GLUCOSAMINE SYNTHASE"/>
    <property type="match status" value="1"/>
</dbReference>
<dbReference type="CDD" id="cd00761">
    <property type="entry name" value="Glyco_tranf_GTA_type"/>
    <property type="match status" value="1"/>
</dbReference>
<dbReference type="PANTHER" id="PTHR43630:SF2">
    <property type="entry name" value="GLYCOSYLTRANSFERASE"/>
    <property type="match status" value="1"/>
</dbReference>
<dbReference type="Proteomes" id="UP000193558">
    <property type="component" value="Unassembled WGS sequence"/>
</dbReference>
<dbReference type="InterPro" id="IPR001173">
    <property type="entry name" value="Glyco_trans_2-like"/>
</dbReference>
<evidence type="ECO:0000313" key="4">
    <source>
        <dbReference type="Proteomes" id="UP000193558"/>
    </source>
</evidence>
<gene>
    <name evidence="3" type="ORF">HA51_09810</name>
</gene>
<dbReference type="EMBL" id="MLFR01000007">
    <property type="protein sequence ID" value="ORM69849.1"/>
    <property type="molecule type" value="Genomic_DNA"/>
</dbReference>
<dbReference type="OrthoDB" id="6432904at2"/>
<dbReference type="AlphaFoldDB" id="A0A1X1CZI8"/>
<evidence type="ECO:0000313" key="3">
    <source>
        <dbReference type="EMBL" id="ORM69849.1"/>
    </source>
</evidence>
<feature type="domain" description="Glycosyltransferase 2-like" evidence="2">
    <location>
        <begin position="8"/>
        <end position="130"/>
    </location>
</feature>
<sequence length="321" mass="36956">MASPCTISVLLTAHNCEKYISGTLESLNRACDGVQDDVEIILVNDASSDSTSQYLHAFCEDNPQAKVFDVAFQNIGQVRNFGVSQCSGKYITMLDGDDQLLSHSFAEIVTHLNKEQPDLLLAPLNEVYENKSRPEKWHGLKVSSLTQHQVIEKFLIHRELQAHFIGQFIKRDILAQQAFPEFSCYEDAYLFPSILIASDNIHFAEQSPYLYFKRKSSLSTALNAEKISLLIKATERMDEVLGERYRNLLSCHWINITHKYQPFINDEHEQQIVNNFIQKISFFSFLGDTKVRASFKKKYIKIKLNKKPLTKKRKFKKELPL</sequence>
<evidence type="ECO:0000256" key="1">
    <source>
        <dbReference type="ARBA" id="ARBA00038494"/>
    </source>
</evidence>
<dbReference type="SUPFAM" id="SSF53448">
    <property type="entry name" value="Nucleotide-diphospho-sugar transferases"/>
    <property type="match status" value="1"/>
</dbReference>
<evidence type="ECO:0000259" key="2">
    <source>
        <dbReference type="Pfam" id="PF00535"/>
    </source>
</evidence>
<dbReference type="InterPro" id="IPR029044">
    <property type="entry name" value="Nucleotide-diphossugar_trans"/>
</dbReference>
<comment type="similarity">
    <text evidence="1">Belongs to the glycosyltransferase 2 family. WaaE/KdtX subfamily.</text>
</comment>
<dbReference type="Pfam" id="PF00535">
    <property type="entry name" value="Glycos_transf_2"/>
    <property type="match status" value="1"/>
</dbReference>
<organism evidence="3 4">
    <name type="scientific">Pantoea rwandensis</name>
    <dbReference type="NCBI Taxonomy" id="1076550"/>
    <lineage>
        <taxon>Bacteria</taxon>
        <taxon>Pseudomonadati</taxon>
        <taxon>Pseudomonadota</taxon>
        <taxon>Gammaproteobacteria</taxon>
        <taxon>Enterobacterales</taxon>
        <taxon>Erwiniaceae</taxon>
        <taxon>Pantoea</taxon>
    </lineage>
</organism>
<name>A0A1X1CZI8_9GAMM</name>
<comment type="caution">
    <text evidence="3">The sequence shown here is derived from an EMBL/GenBank/DDBJ whole genome shotgun (WGS) entry which is preliminary data.</text>
</comment>
<protein>
    <recommendedName>
        <fullName evidence="2">Glycosyltransferase 2-like domain-containing protein</fullName>
    </recommendedName>
</protein>
<dbReference type="Gene3D" id="3.90.550.10">
    <property type="entry name" value="Spore Coat Polysaccharide Biosynthesis Protein SpsA, Chain A"/>
    <property type="match status" value="1"/>
</dbReference>